<organism evidence="1 2">
    <name type="scientific">Bimuria novae-zelandiae CBS 107.79</name>
    <dbReference type="NCBI Taxonomy" id="1447943"/>
    <lineage>
        <taxon>Eukaryota</taxon>
        <taxon>Fungi</taxon>
        <taxon>Dikarya</taxon>
        <taxon>Ascomycota</taxon>
        <taxon>Pezizomycotina</taxon>
        <taxon>Dothideomycetes</taxon>
        <taxon>Pleosporomycetidae</taxon>
        <taxon>Pleosporales</taxon>
        <taxon>Massarineae</taxon>
        <taxon>Didymosphaeriaceae</taxon>
        <taxon>Bimuria</taxon>
    </lineage>
</organism>
<gene>
    <name evidence="1" type="ORF">BU23DRAFT_491211</name>
</gene>
<accession>A0A6A5UKQ6</accession>
<dbReference type="OrthoDB" id="3542212at2759"/>
<dbReference type="SUPFAM" id="SSF54909">
    <property type="entry name" value="Dimeric alpha+beta barrel"/>
    <property type="match status" value="1"/>
</dbReference>
<dbReference type="PANTHER" id="PTHR42052">
    <property type="entry name" value="ABM DOMAIN-CONTAINING PROTEIN"/>
    <property type="match status" value="1"/>
</dbReference>
<evidence type="ECO:0008006" key="3">
    <source>
        <dbReference type="Google" id="ProtNLM"/>
    </source>
</evidence>
<proteinExistence type="predicted"/>
<dbReference type="Proteomes" id="UP000800036">
    <property type="component" value="Unassembled WGS sequence"/>
</dbReference>
<sequence length="211" mass="24222">MSTTVTELARLTIKDGLRESHKATLEQSLARAKKGMEDFTGQKFYMYQEVENPNHIYIIGEWASLEQHMKDWIPSEQNQALLQGLGPLVEVDFLFHLDQRLGLIPPSQSAPMLGCVKHVMESAKRPDFERTFINCKNHLEAFTLGPVGAGWRIEKESDREEFVLFSPWKDVAEHLAFGKTKDFQEYSKIKDYIMIDATQIVHIVLMELPLA</sequence>
<dbReference type="PANTHER" id="PTHR42052:SF1">
    <property type="entry name" value="ABM DOMAIN-CONTAINING PROTEIN"/>
    <property type="match status" value="1"/>
</dbReference>
<dbReference type="InterPro" id="IPR011008">
    <property type="entry name" value="Dimeric_a/b-barrel"/>
</dbReference>
<evidence type="ECO:0000313" key="2">
    <source>
        <dbReference type="Proteomes" id="UP000800036"/>
    </source>
</evidence>
<dbReference type="AlphaFoldDB" id="A0A6A5UKQ6"/>
<keyword evidence="2" id="KW-1185">Reference proteome</keyword>
<evidence type="ECO:0000313" key="1">
    <source>
        <dbReference type="EMBL" id="KAF1964920.1"/>
    </source>
</evidence>
<dbReference type="Gene3D" id="3.30.70.100">
    <property type="match status" value="2"/>
</dbReference>
<protein>
    <recommendedName>
        <fullName evidence="3">ABM domain-containing protein</fullName>
    </recommendedName>
</protein>
<name>A0A6A5UKQ6_9PLEO</name>
<dbReference type="EMBL" id="ML976774">
    <property type="protein sequence ID" value="KAF1964920.1"/>
    <property type="molecule type" value="Genomic_DNA"/>
</dbReference>
<reference evidence="1" key="1">
    <citation type="journal article" date="2020" name="Stud. Mycol.">
        <title>101 Dothideomycetes genomes: a test case for predicting lifestyles and emergence of pathogens.</title>
        <authorList>
            <person name="Haridas S."/>
            <person name="Albert R."/>
            <person name="Binder M."/>
            <person name="Bloem J."/>
            <person name="Labutti K."/>
            <person name="Salamov A."/>
            <person name="Andreopoulos B."/>
            <person name="Baker S."/>
            <person name="Barry K."/>
            <person name="Bills G."/>
            <person name="Bluhm B."/>
            <person name="Cannon C."/>
            <person name="Castanera R."/>
            <person name="Culley D."/>
            <person name="Daum C."/>
            <person name="Ezra D."/>
            <person name="Gonzalez J."/>
            <person name="Henrissat B."/>
            <person name="Kuo A."/>
            <person name="Liang C."/>
            <person name="Lipzen A."/>
            <person name="Lutzoni F."/>
            <person name="Magnuson J."/>
            <person name="Mondo S."/>
            <person name="Nolan M."/>
            <person name="Ohm R."/>
            <person name="Pangilinan J."/>
            <person name="Park H.-J."/>
            <person name="Ramirez L."/>
            <person name="Alfaro M."/>
            <person name="Sun H."/>
            <person name="Tritt A."/>
            <person name="Yoshinaga Y."/>
            <person name="Zwiers L.-H."/>
            <person name="Turgeon B."/>
            <person name="Goodwin S."/>
            <person name="Spatafora J."/>
            <person name="Crous P."/>
            <person name="Grigoriev I."/>
        </authorList>
    </citation>
    <scope>NUCLEOTIDE SEQUENCE</scope>
    <source>
        <strain evidence="1">CBS 107.79</strain>
    </source>
</reference>